<reference evidence="2 3" key="1">
    <citation type="journal article" date="2015" name="Genome Biol. Evol.">
        <title>Comparative Genomics of a Bacterivorous Green Alga Reveals Evolutionary Causalities and Consequences of Phago-Mixotrophic Mode of Nutrition.</title>
        <authorList>
            <person name="Burns J.A."/>
            <person name="Paasch A."/>
            <person name="Narechania A."/>
            <person name="Kim E."/>
        </authorList>
    </citation>
    <scope>NUCLEOTIDE SEQUENCE [LARGE SCALE GENOMIC DNA]</scope>
    <source>
        <strain evidence="2 3">PLY_AMNH</strain>
    </source>
</reference>
<feature type="transmembrane region" description="Helical" evidence="1">
    <location>
        <begin position="122"/>
        <end position="139"/>
    </location>
</feature>
<evidence type="ECO:0000313" key="3">
    <source>
        <dbReference type="Proteomes" id="UP001190700"/>
    </source>
</evidence>
<dbReference type="Proteomes" id="UP001190700">
    <property type="component" value="Unassembled WGS sequence"/>
</dbReference>
<dbReference type="AlphaFoldDB" id="A0AAE0GC31"/>
<dbReference type="PANTHER" id="PTHR32251">
    <property type="entry name" value="3-OXO-5-ALPHA-STEROID 4-DEHYDROGENASE"/>
    <property type="match status" value="1"/>
</dbReference>
<keyword evidence="1" id="KW-0812">Transmembrane</keyword>
<dbReference type="PANTHER" id="PTHR32251:SF33">
    <property type="entry name" value="STEROID 5-ALPHA REDUCTASE C-TERMINAL DOMAIN-CONTAINING PROTEIN"/>
    <property type="match status" value="1"/>
</dbReference>
<feature type="transmembrane region" description="Helical" evidence="1">
    <location>
        <begin position="56"/>
        <end position="76"/>
    </location>
</feature>
<dbReference type="PROSITE" id="PS50244">
    <property type="entry name" value="S5A_REDUCTASE"/>
    <property type="match status" value="1"/>
</dbReference>
<dbReference type="InterPro" id="IPR010721">
    <property type="entry name" value="UstE-like"/>
</dbReference>
<evidence type="ECO:0000313" key="2">
    <source>
        <dbReference type="EMBL" id="KAK3275351.1"/>
    </source>
</evidence>
<dbReference type="Pfam" id="PF06966">
    <property type="entry name" value="DUF1295"/>
    <property type="match status" value="1"/>
</dbReference>
<dbReference type="Gene3D" id="1.20.120.1630">
    <property type="match status" value="1"/>
</dbReference>
<accession>A0AAE0GC31</accession>
<keyword evidence="1" id="KW-1133">Transmembrane helix</keyword>
<sequence length="239" mass="27616">MQIFELQSAINDFLAYRIPPGPRFIPHWVIINAQKGGTLPFCLLLMWYFDNYSPSAFFYTAAHGSYGIIWLLKHFIIPDPKWEIKTTFLCQISSFVLVLGPYWFAPYLLISRAAPEPSLERCCCGIIIYIIGVVVMMISDCYKTATLRIRKGLICDGPFAYVRHPNYTGEMLVYGGFAAMVPHWAPKVVLAWVWLQLFLPNMLMKEKSMSRYAEWSEYRARTGMLVPWFFAPSHSNKRS</sequence>
<keyword evidence="1" id="KW-0472">Membrane</keyword>
<keyword evidence="3" id="KW-1185">Reference proteome</keyword>
<name>A0AAE0GC31_9CHLO</name>
<feature type="transmembrane region" description="Helical" evidence="1">
    <location>
        <begin position="88"/>
        <end position="110"/>
    </location>
</feature>
<evidence type="ECO:0008006" key="4">
    <source>
        <dbReference type="Google" id="ProtNLM"/>
    </source>
</evidence>
<dbReference type="EMBL" id="LGRX02007276">
    <property type="protein sequence ID" value="KAK3275351.1"/>
    <property type="molecule type" value="Genomic_DNA"/>
</dbReference>
<evidence type="ECO:0000256" key="1">
    <source>
        <dbReference type="SAM" id="Phobius"/>
    </source>
</evidence>
<gene>
    <name evidence="2" type="ORF">CYMTET_16513</name>
</gene>
<organism evidence="2 3">
    <name type="scientific">Cymbomonas tetramitiformis</name>
    <dbReference type="NCBI Taxonomy" id="36881"/>
    <lineage>
        <taxon>Eukaryota</taxon>
        <taxon>Viridiplantae</taxon>
        <taxon>Chlorophyta</taxon>
        <taxon>Pyramimonadophyceae</taxon>
        <taxon>Pyramimonadales</taxon>
        <taxon>Pyramimonadaceae</taxon>
        <taxon>Cymbomonas</taxon>
    </lineage>
</organism>
<comment type="caution">
    <text evidence="2">The sequence shown here is derived from an EMBL/GenBank/DDBJ whole genome shotgun (WGS) entry which is preliminary data.</text>
</comment>
<protein>
    <recommendedName>
        <fullName evidence="4">Steroid 5-alpha reductase C-terminal domain-containing protein</fullName>
    </recommendedName>
</protein>
<proteinExistence type="predicted"/>
<dbReference type="GO" id="GO:0016020">
    <property type="term" value="C:membrane"/>
    <property type="evidence" value="ECO:0007669"/>
    <property type="project" value="TreeGrafter"/>
</dbReference>